<dbReference type="AlphaFoldDB" id="A0A3S4U1X1"/>
<dbReference type="Gene3D" id="3.40.50.150">
    <property type="entry name" value="Vaccinia Virus protein VP39"/>
    <property type="match status" value="1"/>
</dbReference>
<sequence>MTSEQTPRTTHRYTHGHGAAVLTSHSRRTAQDSAGYLLPHLRQGMDLLDVGCGPASVTADLAELVAPGRVVGLDASPAVLDIARALLAERGLRDRVELMEGDVFALPFDDDTFDVIHAHQLLQHLDDPVAALAEMRRVVRPGGIVAARDAVYSADAWFPQPAGMDSWLEVYMATARANGGEPDAGSRLLAWSRDAGFREVTTSASAWCFATEQDREWWSGTWAERCLTSFGPRAVELGLATTSDLETMAEAWRQWGANDDGWFVVVHGEVLLRA</sequence>
<keyword evidence="2" id="KW-0808">Transferase</keyword>
<keyword evidence="2" id="KW-0489">Methyltransferase</keyword>
<protein>
    <submittedName>
        <fullName evidence="2">Demethylmenaquinone methyltransferase</fullName>
        <ecNumber evidence="2">2.1.1.163</ecNumber>
    </submittedName>
</protein>
<dbReference type="InterPro" id="IPR029063">
    <property type="entry name" value="SAM-dependent_MTases_sf"/>
</dbReference>
<evidence type="ECO:0000313" key="2">
    <source>
        <dbReference type="EMBL" id="VEH71234.1"/>
    </source>
</evidence>
<dbReference type="SUPFAM" id="SSF53335">
    <property type="entry name" value="S-adenosyl-L-methionine-dependent methyltransferases"/>
    <property type="match status" value="1"/>
</dbReference>
<dbReference type="RefSeq" id="WP_061788150.1">
    <property type="nucleotide sequence ID" value="NZ_LR134406.1"/>
</dbReference>
<reference evidence="2 3" key="1">
    <citation type="submission" date="2018-12" db="EMBL/GenBank/DDBJ databases">
        <authorList>
            <consortium name="Pathogen Informatics"/>
        </authorList>
    </citation>
    <scope>NUCLEOTIDE SEQUENCE [LARGE SCALE GENOMIC DNA]</scope>
    <source>
        <strain evidence="2 3">NCTC12967</strain>
    </source>
</reference>
<evidence type="ECO:0000259" key="1">
    <source>
        <dbReference type="Pfam" id="PF08241"/>
    </source>
</evidence>
<dbReference type="GeneID" id="64407979"/>
<dbReference type="GO" id="GO:0043770">
    <property type="term" value="F:demethylmenaquinone methyltransferase activity"/>
    <property type="evidence" value="ECO:0007669"/>
    <property type="project" value="UniProtKB-EC"/>
</dbReference>
<name>A0A3S4U1X1_9ACTN</name>
<accession>A0A3S4U1X1</accession>
<proteinExistence type="predicted"/>
<dbReference type="Pfam" id="PF08241">
    <property type="entry name" value="Methyltransf_11"/>
    <property type="match status" value="1"/>
</dbReference>
<dbReference type="GO" id="GO:0008757">
    <property type="term" value="F:S-adenosylmethionine-dependent methyltransferase activity"/>
    <property type="evidence" value="ECO:0007669"/>
    <property type="project" value="InterPro"/>
</dbReference>
<dbReference type="Proteomes" id="UP000273044">
    <property type="component" value="Chromosome"/>
</dbReference>
<dbReference type="PANTHER" id="PTHR43591">
    <property type="entry name" value="METHYLTRANSFERASE"/>
    <property type="match status" value="1"/>
</dbReference>
<dbReference type="EMBL" id="LR134406">
    <property type="protein sequence ID" value="VEH71234.1"/>
    <property type="molecule type" value="Genomic_DNA"/>
</dbReference>
<dbReference type="PANTHER" id="PTHR43591:SF24">
    <property type="entry name" value="2-METHOXY-6-POLYPRENYL-1,4-BENZOQUINOL METHYLASE, MITOCHONDRIAL"/>
    <property type="match status" value="1"/>
</dbReference>
<dbReference type="GO" id="GO:0032259">
    <property type="term" value="P:methylation"/>
    <property type="evidence" value="ECO:0007669"/>
    <property type="project" value="UniProtKB-KW"/>
</dbReference>
<evidence type="ECO:0000313" key="3">
    <source>
        <dbReference type="Proteomes" id="UP000273044"/>
    </source>
</evidence>
<gene>
    <name evidence="2" type="primary">ubiE_4</name>
    <name evidence="2" type="ORF">NCTC12967_02552</name>
</gene>
<keyword evidence="3" id="KW-1185">Reference proteome</keyword>
<dbReference type="InterPro" id="IPR013216">
    <property type="entry name" value="Methyltransf_11"/>
</dbReference>
<organism evidence="2 3">
    <name type="scientific">Arachnia propionica</name>
    <dbReference type="NCBI Taxonomy" id="1750"/>
    <lineage>
        <taxon>Bacteria</taxon>
        <taxon>Bacillati</taxon>
        <taxon>Actinomycetota</taxon>
        <taxon>Actinomycetes</taxon>
        <taxon>Propionibacteriales</taxon>
        <taxon>Propionibacteriaceae</taxon>
        <taxon>Arachnia</taxon>
    </lineage>
</organism>
<dbReference type="EC" id="2.1.1.163" evidence="2"/>
<feature type="domain" description="Methyltransferase type 11" evidence="1">
    <location>
        <begin position="48"/>
        <end position="146"/>
    </location>
</feature>
<dbReference type="CDD" id="cd02440">
    <property type="entry name" value="AdoMet_MTases"/>
    <property type="match status" value="1"/>
</dbReference>